<reference evidence="1 2" key="1">
    <citation type="submission" date="2018-04" db="EMBL/GenBank/DDBJ databases">
        <title>The genome of golden apple snail Pomacea canaliculata provides insight into stress tolerance and invasive adaptation.</title>
        <authorList>
            <person name="Liu C."/>
            <person name="Liu B."/>
            <person name="Ren Y."/>
            <person name="Zhang Y."/>
            <person name="Wang H."/>
            <person name="Li S."/>
            <person name="Jiang F."/>
            <person name="Yin L."/>
            <person name="Zhang G."/>
            <person name="Qian W."/>
            <person name="Fan W."/>
        </authorList>
    </citation>
    <scope>NUCLEOTIDE SEQUENCE [LARGE SCALE GENOMIC DNA]</scope>
    <source>
        <strain evidence="1">SZHN2017</strain>
        <tissue evidence="1">Muscle</tissue>
    </source>
</reference>
<keyword evidence="2" id="KW-1185">Reference proteome</keyword>
<evidence type="ECO:0000313" key="2">
    <source>
        <dbReference type="Proteomes" id="UP000245119"/>
    </source>
</evidence>
<accession>A0A2T7P6W7</accession>
<organism evidence="1 2">
    <name type="scientific">Pomacea canaliculata</name>
    <name type="common">Golden apple snail</name>
    <dbReference type="NCBI Taxonomy" id="400727"/>
    <lineage>
        <taxon>Eukaryota</taxon>
        <taxon>Metazoa</taxon>
        <taxon>Spiralia</taxon>
        <taxon>Lophotrochozoa</taxon>
        <taxon>Mollusca</taxon>
        <taxon>Gastropoda</taxon>
        <taxon>Caenogastropoda</taxon>
        <taxon>Architaenioglossa</taxon>
        <taxon>Ampullarioidea</taxon>
        <taxon>Ampullariidae</taxon>
        <taxon>Pomacea</taxon>
    </lineage>
</organism>
<proteinExistence type="predicted"/>
<dbReference type="EMBL" id="PZQS01000006">
    <property type="protein sequence ID" value="PVD29151.1"/>
    <property type="molecule type" value="Genomic_DNA"/>
</dbReference>
<gene>
    <name evidence="1" type="ORF">C0Q70_11748</name>
</gene>
<sequence length="130" mass="14272">MPAPAGDPTPLTRMAAGAWWWQTPTYCNATCLTINPRQWSATTEGLLVDRPTPSTPLVLNGQECDHSQKKKGVTPITTTTKAGSDVYSIFGENQELRKHMKTAWSKLVAVFLDRVDNLSPPNDKSAPNHP</sequence>
<protein>
    <submittedName>
        <fullName evidence="1">Uncharacterized protein</fullName>
    </submittedName>
</protein>
<dbReference type="AlphaFoldDB" id="A0A2T7P6W7"/>
<comment type="caution">
    <text evidence="1">The sequence shown here is derived from an EMBL/GenBank/DDBJ whole genome shotgun (WGS) entry which is preliminary data.</text>
</comment>
<evidence type="ECO:0000313" key="1">
    <source>
        <dbReference type="EMBL" id="PVD29151.1"/>
    </source>
</evidence>
<dbReference type="Proteomes" id="UP000245119">
    <property type="component" value="Linkage Group LG6"/>
</dbReference>
<name>A0A2T7P6W7_POMCA</name>